<reference evidence="2 3" key="1">
    <citation type="submission" date="2024-03" db="EMBL/GenBank/DDBJ databases">
        <title>YIM 134122 draft genome.</title>
        <authorList>
            <person name="Zuo S."/>
            <person name="Xiong L."/>
        </authorList>
    </citation>
    <scope>NUCLEOTIDE SEQUENCE [LARGE SCALE GENOMIC DNA]</scope>
    <source>
        <strain evidence="2 3">YIM 134122</strain>
    </source>
</reference>
<dbReference type="Proteomes" id="UP001425155">
    <property type="component" value="Unassembled WGS sequence"/>
</dbReference>
<protein>
    <submittedName>
        <fullName evidence="2">IniB N-terminal domain-containing protein</fullName>
    </submittedName>
</protein>
<sequence>MSLTLATVADALIEFILSLLRDPDAAREFEDDPIQALAGRGLQHVGPSDVAAVAPTIIERTHVVQVPVPVSGSHGGSSERHDSDVVNEIRQVTSHFQWVDDRDTVVDQSVNQNIWADGDVTQTFDNQANVASGDDAVAAGGDATVDKTWDDSTTIEADDDVNIGNDTDVAVIEDSQNEQTDASTTTDDSTTVVIEDSSNEQTESSDAGVDESTDDGDANDIAVAAGPAPVDAPPQDPPVDGTSPVAPDEAIISDEQTTAEAVDAGSDAEAQYVEVDIEDDDAFTGVDSLNADEITDDDTF</sequence>
<comment type="caution">
    <text evidence="2">The sequence shown here is derived from an EMBL/GenBank/DDBJ whole genome shotgun (WGS) entry which is preliminary data.</text>
</comment>
<name>A0ABU9W0M6_9MICO</name>
<evidence type="ECO:0000313" key="2">
    <source>
        <dbReference type="EMBL" id="MEN1945537.1"/>
    </source>
</evidence>
<dbReference type="RefSeq" id="WP_342111734.1">
    <property type="nucleotide sequence ID" value="NZ_JBCAUN010000001.1"/>
</dbReference>
<feature type="compositionally biased region" description="Acidic residues" evidence="1">
    <location>
        <begin position="208"/>
        <end position="218"/>
    </location>
</feature>
<dbReference type="InterPro" id="IPR049709">
    <property type="entry name" value="IniB-like_N"/>
</dbReference>
<organism evidence="2 3">
    <name type="scientific">Leifsonia stereocauli</name>
    <dbReference type="NCBI Taxonomy" id="3134136"/>
    <lineage>
        <taxon>Bacteria</taxon>
        <taxon>Bacillati</taxon>
        <taxon>Actinomycetota</taxon>
        <taxon>Actinomycetes</taxon>
        <taxon>Micrococcales</taxon>
        <taxon>Microbacteriaceae</taxon>
        <taxon>Leifsonia</taxon>
    </lineage>
</organism>
<feature type="region of interest" description="Disordered" evidence="1">
    <location>
        <begin position="173"/>
        <end position="247"/>
    </location>
</feature>
<dbReference type="NCBIfam" id="NF038175">
    <property type="entry name" value="IniB_NTERM"/>
    <property type="match status" value="1"/>
</dbReference>
<gene>
    <name evidence="2" type="ORF">WJX64_03170</name>
</gene>
<keyword evidence="3" id="KW-1185">Reference proteome</keyword>
<dbReference type="EMBL" id="JBCLVG010000001">
    <property type="protein sequence ID" value="MEN1945537.1"/>
    <property type="molecule type" value="Genomic_DNA"/>
</dbReference>
<feature type="compositionally biased region" description="Low complexity" evidence="1">
    <location>
        <begin position="180"/>
        <end position="196"/>
    </location>
</feature>
<proteinExistence type="predicted"/>
<evidence type="ECO:0000313" key="3">
    <source>
        <dbReference type="Proteomes" id="UP001425155"/>
    </source>
</evidence>
<accession>A0ABU9W0M6</accession>
<evidence type="ECO:0000256" key="1">
    <source>
        <dbReference type="SAM" id="MobiDB-lite"/>
    </source>
</evidence>